<feature type="region of interest" description="Disordered" evidence="1">
    <location>
        <begin position="19"/>
        <end position="94"/>
    </location>
</feature>
<accession>A0A9W9QL31</accession>
<dbReference type="AlphaFoldDB" id="A0A9W9QL31"/>
<protein>
    <submittedName>
        <fullName evidence="3">Uncharacterized protein</fullName>
    </submittedName>
</protein>
<feature type="chain" id="PRO_5040815772" evidence="2">
    <location>
        <begin position="20"/>
        <end position="94"/>
    </location>
</feature>
<feature type="compositionally biased region" description="Basic and acidic residues" evidence="1">
    <location>
        <begin position="44"/>
        <end position="53"/>
    </location>
</feature>
<evidence type="ECO:0000313" key="3">
    <source>
        <dbReference type="EMBL" id="KAJ5339941.1"/>
    </source>
</evidence>
<evidence type="ECO:0000256" key="1">
    <source>
        <dbReference type="SAM" id="MobiDB-lite"/>
    </source>
</evidence>
<dbReference type="Proteomes" id="UP001147695">
    <property type="component" value="Unassembled WGS sequence"/>
</dbReference>
<name>A0A9W9QL31_PENBR</name>
<gene>
    <name evidence="3" type="ORF">N7452_006669</name>
</gene>
<evidence type="ECO:0000313" key="4">
    <source>
        <dbReference type="Proteomes" id="UP001147695"/>
    </source>
</evidence>
<keyword evidence="2" id="KW-0732">Signal</keyword>
<proteinExistence type="predicted"/>
<organism evidence="3 4">
    <name type="scientific">Penicillium brevicompactum</name>
    <dbReference type="NCBI Taxonomy" id="5074"/>
    <lineage>
        <taxon>Eukaryota</taxon>
        <taxon>Fungi</taxon>
        <taxon>Dikarya</taxon>
        <taxon>Ascomycota</taxon>
        <taxon>Pezizomycotina</taxon>
        <taxon>Eurotiomycetes</taxon>
        <taxon>Eurotiomycetidae</taxon>
        <taxon>Eurotiales</taxon>
        <taxon>Aspergillaceae</taxon>
        <taxon>Penicillium</taxon>
    </lineage>
</organism>
<sequence>MKLSFAIALAAGLAAGANALPRPTDGWKRDGVDSNVDGPLYPGWKRDDSKDDGSLYPGWKKRDDDAQTDGPLYPGWKKRDDDAQTDGSLYPGWK</sequence>
<feature type="signal peptide" evidence="2">
    <location>
        <begin position="1"/>
        <end position="19"/>
    </location>
</feature>
<dbReference type="EMBL" id="JAPZBQ010000003">
    <property type="protein sequence ID" value="KAJ5339941.1"/>
    <property type="molecule type" value="Genomic_DNA"/>
</dbReference>
<reference evidence="3" key="2">
    <citation type="journal article" date="2023" name="IMA Fungus">
        <title>Comparative genomic study of the Penicillium genus elucidates a diverse pangenome and 15 lateral gene transfer events.</title>
        <authorList>
            <person name="Petersen C."/>
            <person name="Sorensen T."/>
            <person name="Nielsen M.R."/>
            <person name="Sondergaard T.E."/>
            <person name="Sorensen J.L."/>
            <person name="Fitzpatrick D.A."/>
            <person name="Frisvad J.C."/>
            <person name="Nielsen K.L."/>
        </authorList>
    </citation>
    <scope>NUCLEOTIDE SEQUENCE</scope>
    <source>
        <strain evidence="3">IBT 35673</strain>
    </source>
</reference>
<reference evidence="3" key="1">
    <citation type="submission" date="2022-12" db="EMBL/GenBank/DDBJ databases">
        <authorList>
            <person name="Petersen C."/>
        </authorList>
    </citation>
    <scope>NUCLEOTIDE SEQUENCE</scope>
    <source>
        <strain evidence="3">IBT 35673</strain>
    </source>
</reference>
<comment type="caution">
    <text evidence="3">The sequence shown here is derived from an EMBL/GenBank/DDBJ whole genome shotgun (WGS) entry which is preliminary data.</text>
</comment>
<evidence type="ECO:0000256" key="2">
    <source>
        <dbReference type="SAM" id="SignalP"/>
    </source>
</evidence>